<gene>
    <name evidence="4" type="primary">phnD_2</name>
    <name evidence="4" type="ORF">L544_3477</name>
</gene>
<keyword evidence="5" id="KW-1185">Reference proteome</keyword>
<proteinExistence type="inferred from homology"/>
<dbReference type="CDD" id="cd13573">
    <property type="entry name" value="PBP2_PnhD_3"/>
    <property type="match status" value="1"/>
</dbReference>
<dbReference type="SUPFAM" id="SSF53850">
    <property type="entry name" value="Periplasmic binding protein-like II"/>
    <property type="match status" value="1"/>
</dbReference>
<evidence type="ECO:0000256" key="1">
    <source>
        <dbReference type="ARBA" id="ARBA00007162"/>
    </source>
</evidence>
<evidence type="ECO:0000256" key="3">
    <source>
        <dbReference type="SAM" id="SignalP"/>
    </source>
</evidence>
<protein>
    <submittedName>
        <fullName evidence="4">Phosphate/phosphite/phosphonate ABC transporter, periplasmic binding protein</fullName>
    </submittedName>
</protein>
<dbReference type="PANTHER" id="PTHR35841">
    <property type="entry name" value="PHOSPHONATES-BINDING PERIPLASMIC PROTEIN"/>
    <property type="match status" value="1"/>
</dbReference>
<accession>A0ABR4R6M5</accession>
<reference evidence="4 5" key="1">
    <citation type="submission" date="2014-03" db="EMBL/GenBank/DDBJ databases">
        <title>Genome sequence of Bordetella hinzii.</title>
        <authorList>
            <person name="Register K."/>
            <person name="Harvill E."/>
            <person name="Goodfield L.L."/>
            <person name="Ivanov Y.V."/>
            <person name="Meyer J.A."/>
            <person name="Muse S.J."/>
            <person name="Jacobs N."/>
            <person name="Bendor L."/>
            <person name="Smallridge W.E."/>
            <person name="Brinkac L.M."/>
            <person name="Sanka R."/>
            <person name="Kim M."/>
            <person name="Losada L."/>
        </authorList>
    </citation>
    <scope>NUCLEOTIDE SEQUENCE [LARGE SCALE GENOMIC DNA]</scope>
    <source>
        <strain evidence="4 5">OH87 BAL007II</strain>
    </source>
</reference>
<evidence type="ECO:0000313" key="5">
    <source>
        <dbReference type="Proteomes" id="UP000025748"/>
    </source>
</evidence>
<comment type="similarity">
    <text evidence="1">Belongs to the phosphate/phosphite/phosphonate binding protein family.</text>
</comment>
<dbReference type="EMBL" id="JHEM01000002">
    <property type="protein sequence ID" value="KCB26002.1"/>
    <property type="molecule type" value="Genomic_DNA"/>
</dbReference>
<evidence type="ECO:0000313" key="4">
    <source>
        <dbReference type="EMBL" id="KCB26002.1"/>
    </source>
</evidence>
<dbReference type="NCBIfam" id="TIGR01098">
    <property type="entry name" value="3A0109s03R"/>
    <property type="match status" value="1"/>
</dbReference>
<dbReference type="Pfam" id="PF12974">
    <property type="entry name" value="Phosphonate-bd"/>
    <property type="match status" value="1"/>
</dbReference>
<dbReference type="Proteomes" id="UP000025748">
    <property type="component" value="Unassembled WGS sequence"/>
</dbReference>
<name>A0ABR4R6M5_9BORD</name>
<comment type="caution">
    <text evidence="4">The sequence shown here is derived from an EMBL/GenBank/DDBJ whole genome shotgun (WGS) entry which is preliminary data.</text>
</comment>
<feature type="signal peptide" evidence="3">
    <location>
        <begin position="1"/>
        <end position="40"/>
    </location>
</feature>
<evidence type="ECO:0000256" key="2">
    <source>
        <dbReference type="ARBA" id="ARBA00022729"/>
    </source>
</evidence>
<dbReference type="InterPro" id="IPR005770">
    <property type="entry name" value="PhnD"/>
</dbReference>
<organism evidence="4 5">
    <name type="scientific">Bordetella hinzii OH87 BAL007II</name>
    <dbReference type="NCBI Taxonomy" id="1331262"/>
    <lineage>
        <taxon>Bacteria</taxon>
        <taxon>Pseudomonadati</taxon>
        <taxon>Pseudomonadota</taxon>
        <taxon>Betaproteobacteria</taxon>
        <taxon>Burkholderiales</taxon>
        <taxon>Alcaligenaceae</taxon>
        <taxon>Bordetella</taxon>
    </lineage>
</organism>
<dbReference type="Gene3D" id="3.40.190.10">
    <property type="entry name" value="Periplasmic binding protein-like II"/>
    <property type="match status" value="2"/>
</dbReference>
<feature type="chain" id="PRO_5045713883" evidence="3">
    <location>
        <begin position="41"/>
        <end position="350"/>
    </location>
</feature>
<keyword evidence="2 3" id="KW-0732">Signal</keyword>
<sequence length="350" mass="38557">MTRIMTVIKTQKGDKSMQAKRMLQAALALALGAGAQAAFAADACPNRGDLDVMYCDANKDLVADTPTDPAKLKTPSTLVFTYTPVEDPAVYEDIFKPFTTHLAQCTGKRVVFYQVQSNAAEIEAMRSGRLHVGGFSTGPTAFAVNIAGAVPFAVKGYADGFQGYNLIVIVKKNSPYQKLTDLKGKKLAHTAPSSNSGHMAPVALFPKEGLTPDKDYKVVFSGKHDQSVMGVNSGDYDAAAVASDVFKRMAERGQIKEDDFRVIYRSEKFPTSSFAYAHDLEPKFRDQMLKCFYDYRFPDAMKKAFDGADRFYPVTYQKDWAIVREVAESGGESFNRAAYDRENAKNKGKQ</sequence>
<dbReference type="PANTHER" id="PTHR35841:SF1">
    <property type="entry name" value="PHOSPHONATES-BINDING PERIPLASMIC PROTEIN"/>
    <property type="match status" value="1"/>
</dbReference>